<sequence length="386" mass="42727">MLHALELSVVSPRRLDIPLPKRIFNDNAPMLHRLHLKGVHVSLSSPALFGLTHLHIEEHGDPDHESSRDSGVPQALRQLPALESLYLANTLPIGMSYLDSSPIRLPRLQKLTLIDEGPACTDVLGWLEIPASCKIHLECEFYDESELEECLPMLCGCIPANADPFHTLSVVGVDVDEARAGLKLWRDSNIHDLHLPVDPDLFISTFCPAESHQPANILKVMCNTLPLSDVCTIHAQHWEGVLSRDLWKRLFAKNCPKTSNISMSKWSEVVSLCSALTTKLDDKLPARGEEEHGAVLPLDQLFLPDLKHISLESVNVRFRTEWNDKGSVLVSALNMRRSAGRAVSVVRLGKGCVFNAAQLRELRDVVHVELDPDVIVMPEASVAGPG</sequence>
<name>A0A4Z0A0E3_9AGAM</name>
<dbReference type="AlphaFoldDB" id="A0A4Z0A0E3"/>
<comment type="caution">
    <text evidence="1">The sequence shown here is derived from an EMBL/GenBank/DDBJ whole genome shotgun (WGS) entry which is preliminary data.</text>
</comment>
<evidence type="ECO:0000313" key="1">
    <source>
        <dbReference type="EMBL" id="TFY79910.1"/>
    </source>
</evidence>
<keyword evidence="2" id="KW-1185">Reference proteome</keyword>
<dbReference type="Proteomes" id="UP000298061">
    <property type="component" value="Unassembled WGS sequence"/>
</dbReference>
<dbReference type="EMBL" id="SFCI01000420">
    <property type="protein sequence ID" value="TFY79910.1"/>
    <property type="molecule type" value="Genomic_DNA"/>
</dbReference>
<evidence type="ECO:0008006" key="3">
    <source>
        <dbReference type="Google" id="ProtNLM"/>
    </source>
</evidence>
<proteinExistence type="predicted"/>
<gene>
    <name evidence="1" type="ORF">EWM64_g4105</name>
</gene>
<reference evidence="1 2" key="1">
    <citation type="submission" date="2019-02" db="EMBL/GenBank/DDBJ databases">
        <title>Genome sequencing of the rare red list fungi Hericium alpestre (H. flagellum).</title>
        <authorList>
            <person name="Buettner E."/>
            <person name="Kellner H."/>
        </authorList>
    </citation>
    <scope>NUCLEOTIDE SEQUENCE [LARGE SCALE GENOMIC DNA]</scope>
    <source>
        <strain evidence="1 2">DSM 108284</strain>
    </source>
</reference>
<accession>A0A4Z0A0E3</accession>
<organism evidence="1 2">
    <name type="scientific">Hericium alpestre</name>
    <dbReference type="NCBI Taxonomy" id="135208"/>
    <lineage>
        <taxon>Eukaryota</taxon>
        <taxon>Fungi</taxon>
        <taxon>Dikarya</taxon>
        <taxon>Basidiomycota</taxon>
        <taxon>Agaricomycotina</taxon>
        <taxon>Agaricomycetes</taxon>
        <taxon>Russulales</taxon>
        <taxon>Hericiaceae</taxon>
        <taxon>Hericium</taxon>
    </lineage>
</organism>
<dbReference type="OrthoDB" id="2856616at2759"/>
<evidence type="ECO:0000313" key="2">
    <source>
        <dbReference type="Proteomes" id="UP000298061"/>
    </source>
</evidence>
<protein>
    <recommendedName>
        <fullName evidence="3">F-box domain-containing protein</fullName>
    </recommendedName>
</protein>